<evidence type="ECO:0000313" key="2">
    <source>
        <dbReference type="Proteomes" id="UP001295444"/>
    </source>
</evidence>
<proteinExistence type="predicted"/>
<organism evidence="1 2">
    <name type="scientific">Pelobates cultripes</name>
    <name type="common">Western spadefoot toad</name>
    <dbReference type="NCBI Taxonomy" id="61616"/>
    <lineage>
        <taxon>Eukaryota</taxon>
        <taxon>Metazoa</taxon>
        <taxon>Chordata</taxon>
        <taxon>Craniata</taxon>
        <taxon>Vertebrata</taxon>
        <taxon>Euteleostomi</taxon>
        <taxon>Amphibia</taxon>
        <taxon>Batrachia</taxon>
        <taxon>Anura</taxon>
        <taxon>Pelobatoidea</taxon>
        <taxon>Pelobatidae</taxon>
        <taxon>Pelobates</taxon>
    </lineage>
</organism>
<evidence type="ECO:0000313" key="1">
    <source>
        <dbReference type="EMBL" id="CAH2299463.1"/>
    </source>
</evidence>
<accession>A0AAD1SF12</accession>
<name>A0AAD1SF12_PELCU</name>
<dbReference type="Proteomes" id="UP001295444">
    <property type="component" value="Chromosome 06"/>
</dbReference>
<keyword evidence="2" id="KW-1185">Reference proteome</keyword>
<evidence type="ECO:0008006" key="3">
    <source>
        <dbReference type="Google" id="ProtNLM"/>
    </source>
</evidence>
<dbReference type="EMBL" id="OW240917">
    <property type="protein sequence ID" value="CAH2299463.1"/>
    <property type="molecule type" value="Genomic_DNA"/>
</dbReference>
<dbReference type="AlphaFoldDB" id="A0AAD1SF12"/>
<reference evidence="1" key="1">
    <citation type="submission" date="2022-03" db="EMBL/GenBank/DDBJ databases">
        <authorList>
            <person name="Alioto T."/>
            <person name="Alioto T."/>
            <person name="Gomez Garrido J."/>
        </authorList>
    </citation>
    <scope>NUCLEOTIDE SEQUENCE</scope>
</reference>
<protein>
    <recommendedName>
        <fullName evidence="3">Reverse transcriptase zinc-binding domain-containing protein</fullName>
    </recommendedName>
</protein>
<sequence length="245" mass="28531">MQPDLRRGCRPLTTFESLATSRTLQKKHITTFYNLLQAQDNEQIPTYTKAWENDLGITLTQSEWGKIFTNISKSSINTTIQESNYKRISRWHLAPTRSYRFSPNTSRVCWRCTTEIGSPGHLWWTCIIIQNYWEKICSLINIITGYELPTSPETLVFMLYPSPLAKSTRVLINHMLTAANGLIPTKWKQSNPPTIREWLAKVEAIRQMEELSHSLNGTYDKYVFAWSPWDKFIKDYKPDNMSTPT</sequence>
<gene>
    <name evidence="1" type="ORF">PECUL_23A018247</name>
</gene>